<evidence type="ECO:0000256" key="14">
    <source>
        <dbReference type="ARBA" id="ARBA00023180"/>
    </source>
</evidence>
<evidence type="ECO:0000256" key="5">
    <source>
        <dbReference type="ARBA" id="ARBA00008082"/>
    </source>
</evidence>
<evidence type="ECO:0000256" key="9">
    <source>
        <dbReference type="ARBA" id="ARBA00022525"/>
    </source>
</evidence>
<dbReference type="GO" id="GO:0030154">
    <property type="term" value="P:cell differentiation"/>
    <property type="evidence" value="ECO:0007669"/>
    <property type="project" value="UniProtKB-KW"/>
</dbReference>
<keyword evidence="10" id="KW-0732">Signal</keyword>
<feature type="compositionally biased region" description="Polar residues" evidence="17">
    <location>
        <begin position="260"/>
        <end position="279"/>
    </location>
</feature>
<dbReference type="GO" id="GO:0005576">
    <property type="term" value="C:extracellular region"/>
    <property type="evidence" value="ECO:0007669"/>
    <property type="project" value="UniProtKB-SubCell"/>
</dbReference>
<keyword evidence="9" id="KW-0964">Secreted</keyword>
<accession>A0AAV7TTW4</accession>
<gene>
    <name evidence="18" type="ORF">NDU88_005311</name>
</gene>
<keyword evidence="8" id="KW-0217">Developmental protein</keyword>
<dbReference type="Pfam" id="PF06413">
    <property type="entry name" value="Neugrin"/>
    <property type="match status" value="1"/>
</dbReference>
<evidence type="ECO:0000256" key="2">
    <source>
        <dbReference type="ARBA" id="ARBA00004123"/>
    </source>
</evidence>
<comment type="subunit">
    <text evidence="6">Forms a regulatory protein-RNA complex, consisting of RCC1L, NGRN, RPUSD3, RPUSD4, TRUB2, FASTKD2 and 16S mt-rRNA. Interacts with 16S mt-rRNA; this interaction is direct.</text>
</comment>
<dbReference type="GO" id="GO:0031966">
    <property type="term" value="C:mitochondrial membrane"/>
    <property type="evidence" value="ECO:0007669"/>
    <property type="project" value="UniProtKB-SubCell"/>
</dbReference>
<keyword evidence="11" id="KW-0221">Differentiation</keyword>
<comment type="subcellular location">
    <subcellularLocation>
        <location evidence="3">Mitochondrion membrane</location>
    </subcellularLocation>
    <subcellularLocation>
        <location evidence="2">Nucleus</location>
    </subcellularLocation>
    <subcellularLocation>
        <location evidence="4">Secreted</location>
    </subcellularLocation>
</comment>
<keyword evidence="14" id="KW-0325">Glycoprotein</keyword>
<dbReference type="EMBL" id="JANPWB010000006">
    <property type="protein sequence ID" value="KAJ1180087.1"/>
    <property type="molecule type" value="Genomic_DNA"/>
</dbReference>
<feature type="region of interest" description="Disordered" evidence="17">
    <location>
        <begin position="240"/>
        <end position="282"/>
    </location>
</feature>
<proteinExistence type="inferred from homology"/>
<keyword evidence="19" id="KW-1185">Reference proteome</keyword>
<protein>
    <recommendedName>
        <fullName evidence="7">Neugrin</fullName>
    </recommendedName>
    <alternativeName>
        <fullName evidence="16">Neurite outgrowth-associated protein</fullName>
    </alternativeName>
</protein>
<evidence type="ECO:0000256" key="16">
    <source>
        <dbReference type="ARBA" id="ARBA00029657"/>
    </source>
</evidence>
<evidence type="ECO:0000313" key="18">
    <source>
        <dbReference type="EMBL" id="KAJ1180087.1"/>
    </source>
</evidence>
<comment type="caution">
    <text evidence="18">The sequence shown here is derived from an EMBL/GenBank/DDBJ whole genome shotgun (WGS) entry which is preliminary data.</text>
</comment>
<evidence type="ECO:0000256" key="7">
    <source>
        <dbReference type="ARBA" id="ARBA00016593"/>
    </source>
</evidence>
<sequence length="328" mass="37087">MAIALVLRSVRTALRAPVIRSDAAVQAFVHTAPSGTRGRGHRPKARENEDIDWELEEEADEGPDMPEVARLLKRQKRAILFQKMKRVMEPRVPTERTLTWEAIEQIRHLNHEFPEEWTIPHLAEGFNVDTDVIRRVLRSKFSPPLAVKLKQDAKVTMESKSRMISHASSKVTRPLNIASANPSLVAIQPGMEKLQKIPSVHIGKDNTRSEALQLKASTSMAIMGTPADFTQERLGRTKERLPSMSKSPRVVNPGTVPLDPSTTLTSNSECETNEQSSYHQEQDEEWDGVLLSEQELEQLLESGYKSNMKVVQKGREFFDSDGNFLYRI</sequence>
<comment type="function">
    <text evidence="1">Plays an essential role in mitochondrial ribosome biogenesis. As a component of a functional protein-RNA module, consisting of RCC1L, NGRN, RPUSD3, RPUSD4, TRUB2, FASTKD2 and 16S mitochondrial ribosomal RNA (16S mt-rRNA), controls 16S mt-rRNA abundance and is required for intra-mitochondrial translation of core subunits of the oxidative phosphorylation system.</text>
</comment>
<evidence type="ECO:0000256" key="4">
    <source>
        <dbReference type="ARBA" id="ARBA00004613"/>
    </source>
</evidence>
<evidence type="ECO:0000256" key="17">
    <source>
        <dbReference type="SAM" id="MobiDB-lite"/>
    </source>
</evidence>
<evidence type="ECO:0000256" key="10">
    <source>
        <dbReference type="ARBA" id="ARBA00022729"/>
    </source>
</evidence>
<evidence type="ECO:0000256" key="13">
    <source>
        <dbReference type="ARBA" id="ARBA00023136"/>
    </source>
</evidence>
<keyword evidence="15" id="KW-0539">Nucleus</keyword>
<evidence type="ECO:0000256" key="15">
    <source>
        <dbReference type="ARBA" id="ARBA00023242"/>
    </source>
</evidence>
<dbReference type="PANTHER" id="PTHR13475:SF4">
    <property type="entry name" value="NEUGRIN"/>
    <property type="match status" value="1"/>
</dbReference>
<evidence type="ECO:0000256" key="12">
    <source>
        <dbReference type="ARBA" id="ARBA00023128"/>
    </source>
</evidence>
<evidence type="ECO:0000256" key="11">
    <source>
        <dbReference type="ARBA" id="ARBA00022782"/>
    </source>
</evidence>
<keyword evidence="12" id="KW-0496">Mitochondrion</keyword>
<dbReference type="InterPro" id="IPR010487">
    <property type="entry name" value="NGRN/Rrg9"/>
</dbReference>
<dbReference type="GO" id="GO:0005634">
    <property type="term" value="C:nucleus"/>
    <property type="evidence" value="ECO:0007669"/>
    <property type="project" value="UniProtKB-SubCell"/>
</dbReference>
<evidence type="ECO:0000256" key="3">
    <source>
        <dbReference type="ARBA" id="ARBA00004325"/>
    </source>
</evidence>
<organism evidence="18 19">
    <name type="scientific">Pleurodeles waltl</name>
    <name type="common">Iberian ribbed newt</name>
    <dbReference type="NCBI Taxonomy" id="8319"/>
    <lineage>
        <taxon>Eukaryota</taxon>
        <taxon>Metazoa</taxon>
        <taxon>Chordata</taxon>
        <taxon>Craniata</taxon>
        <taxon>Vertebrata</taxon>
        <taxon>Euteleostomi</taxon>
        <taxon>Amphibia</taxon>
        <taxon>Batrachia</taxon>
        <taxon>Caudata</taxon>
        <taxon>Salamandroidea</taxon>
        <taxon>Salamandridae</taxon>
        <taxon>Pleurodelinae</taxon>
        <taxon>Pleurodeles</taxon>
    </lineage>
</organism>
<keyword evidence="13" id="KW-0472">Membrane</keyword>
<comment type="similarity">
    <text evidence="5">Belongs to the neugrin family.</text>
</comment>
<dbReference type="Proteomes" id="UP001066276">
    <property type="component" value="Chromosome 3_2"/>
</dbReference>
<reference evidence="18" key="1">
    <citation type="journal article" date="2022" name="bioRxiv">
        <title>Sequencing and chromosome-scale assembly of the giantPleurodeles waltlgenome.</title>
        <authorList>
            <person name="Brown T."/>
            <person name="Elewa A."/>
            <person name="Iarovenko S."/>
            <person name="Subramanian E."/>
            <person name="Araus A.J."/>
            <person name="Petzold A."/>
            <person name="Susuki M."/>
            <person name="Suzuki K.-i.T."/>
            <person name="Hayashi T."/>
            <person name="Toyoda A."/>
            <person name="Oliveira C."/>
            <person name="Osipova E."/>
            <person name="Leigh N.D."/>
            <person name="Simon A."/>
            <person name="Yun M.H."/>
        </authorList>
    </citation>
    <scope>NUCLEOTIDE SEQUENCE</scope>
    <source>
        <strain evidence="18">20211129_DDA</strain>
        <tissue evidence="18">Liver</tissue>
    </source>
</reference>
<dbReference type="PANTHER" id="PTHR13475">
    <property type="entry name" value="NEUGRIN"/>
    <property type="match status" value="1"/>
</dbReference>
<evidence type="ECO:0000313" key="19">
    <source>
        <dbReference type="Proteomes" id="UP001066276"/>
    </source>
</evidence>
<evidence type="ECO:0000256" key="1">
    <source>
        <dbReference type="ARBA" id="ARBA00003783"/>
    </source>
</evidence>
<evidence type="ECO:0000256" key="6">
    <source>
        <dbReference type="ARBA" id="ARBA00011308"/>
    </source>
</evidence>
<dbReference type="AlphaFoldDB" id="A0AAV7TTW4"/>
<evidence type="ECO:0000256" key="8">
    <source>
        <dbReference type="ARBA" id="ARBA00022473"/>
    </source>
</evidence>
<name>A0AAV7TTW4_PLEWA</name>